<proteinExistence type="predicted"/>
<dbReference type="EMBL" id="LAZR01047127">
    <property type="protein sequence ID" value="KKK94947.1"/>
    <property type="molecule type" value="Genomic_DNA"/>
</dbReference>
<name>A0A0F8ZMA9_9ZZZZ</name>
<feature type="non-terminal residue" evidence="1">
    <location>
        <position position="1"/>
    </location>
</feature>
<dbReference type="AlphaFoldDB" id="A0A0F8ZMA9"/>
<evidence type="ECO:0000313" key="1">
    <source>
        <dbReference type="EMBL" id="KKK94947.1"/>
    </source>
</evidence>
<comment type="caution">
    <text evidence="1">The sequence shown here is derived from an EMBL/GenBank/DDBJ whole genome shotgun (WGS) entry which is preliminary data.</text>
</comment>
<organism evidence="1">
    <name type="scientific">marine sediment metagenome</name>
    <dbReference type="NCBI Taxonomy" id="412755"/>
    <lineage>
        <taxon>unclassified sequences</taxon>
        <taxon>metagenomes</taxon>
        <taxon>ecological metagenomes</taxon>
    </lineage>
</organism>
<accession>A0A0F8ZMA9</accession>
<protein>
    <submittedName>
        <fullName evidence="1">Uncharacterized protein</fullName>
    </submittedName>
</protein>
<reference evidence="1" key="1">
    <citation type="journal article" date="2015" name="Nature">
        <title>Complex archaea that bridge the gap between prokaryotes and eukaryotes.</title>
        <authorList>
            <person name="Spang A."/>
            <person name="Saw J.H."/>
            <person name="Jorgensen S.L."/>
            <person name="Zaremba-Niedzwiedzka K."/>
            <person name="Martijn J."/>
            <person name="Lind A.E."/>
            <person name="van Eijk R."/>
            <person name="Schleper C."/>
            <person name="Guy L."/>
            <person name="Ettema T.J."/>
        </authorList>
    </citation>
    <scope>NUCLEOTIDE SEQUENCE</scope>
</reference>
<gene>
    <name evidence="1" type="ORF">LCGC14_2677730</name>
</gene>
<sequence length="323" mass="35211">IAQRIVSARQRITGRFGKAAPVAELQGLRGKLLETARNARAAGQFNKARLADDLAEAVLEDMGAKAGELQGPAGEQLRLALDFSRDIKDRFNKGTIRKLLKPDRQGGDTIPAPLTLEATIARGGPKAKVELDALAKTMRQVNPRTGKVMGNEPKMRAAIEDFLLDEFKRDVMPQGEIKRTAADTFMAKFQDVFQDFPLLRGRFERAVRANDVSLAAKDEAGGVAKRLSDPRTSRAAVFLKEPVDDAMARVAKHPESGKVMEEVIKEAGRDPTGEAMLGLKTGFGEFLLNQTSKETVEGLEFLSGKAMKKLLNKGNTSKMAPQV</sequence>